<dbReference type="GO" id="GO:0009103">
    <property type="term" value="P:lipopolysaccharide biosynthetic process"/>
    <property type="evidence" value="ECO:0007669"/>
    <property type="project" value="TreeGrafter"/>
</dbReference>
<evidence type="ECO:0000256" key="1">
    <source>
        <dbReference type="ARBA" id="ARBA00022679"/>
    </source>
</evidence>
<dbReference type="EMBL" id="MN739613">
    <property type="protein sequence ID" value="QHT15857.1"/>
    <property type="molecule type" value="Genomic_DNA"/>
</dbReference>
<keyword evidence="1" id="KW-0808">Transferase</keyword>
<evidence type="ECO:0008006" key="3">
    <source>
        <dbReference type="Google" id="ProtNLM"/>
    </source>
</evidence>
<dbReference type="PANTHER" id="PTHR46401">
    <property type="entry name" value="GLYCOSYLTRANSFERASE WBBK-RELATED"/>
    <property type="match status" value="1"/>
</dbReference>
<dbReference type="Pfam" id="PF13578">
    <property type="entry name" value="Methyltransf_24"/>
    <property type="match status" value="1"/>
</dbReference>
<dbReference type="AlphaFoldDB" id="A0A6C0DH50"/>
<dbReference type="GO" id="GO:0016757">
    <property type="term" value="F:glycosyltransferase activity"/>
    <property type="evidence" value="ECO:0007669"/>
    <property type="project" value="TreeGrafter"/>
</dbReference>
<sequence length="1134" mass="129120">MPSVKLNGRSYDAKSGEFNPMFHAEYNNLKLFPDAGVLERHIGLLTDLTDALEEVPDPMFCLHEHPLNSEPTLECVGSSHGLFVPINCSKAYDAVWINPSGMDQTDLSDLSNISFGLPLSPPSVVYVADPSANLLATVLGAYVLCPASVAEGLPHSFKFPLSDDPFGYVLCVPDRRKAAFDREFASYFDEGVFRYDNLIHLCIMVKNGGAMFERVLQENLPYIDRWTVLDTGSIDGTQDVVRRVLGGKKGELYEEPFINFRDSRNRCLELASNRCKYTLMLDDTYVVRGDLRKFLTLIRSDQFANSYSLLILSDDTEYYSNRVLKAADKLRYIYTIHEVIQAKNNVTVVVPKDQATIFDYRADYMEKRTMDRKRYDLDRLFDMLAEDPDNPRHLYYLGQTYNLLEDWESAAKYFELRATSKLDGFKQEAVDSYFELARLYNFKLGKPWDLCEETYRKAYDLDPTRPDPLYFIGVHYLMEGRTGVAFDHFKRAFQLGYPVHAQFSLKPTLSYYFLPKFLAPLCYEFEDFRLGLQASQLFLEKGVVVAKKEVTEADVAVMRDWNTVFQHLIQMPALTTPTNSSTSLFVFVADGGWGPWTGRDILTKGMGGSETYIVEMARYIQASGLYQVLVFCRCPDIDVFEGVQYRPIETFHSFVAANRVETCVVSRYSEYLPVAIRGHVENVYFVLHDLGPTGLIIPLSPKLKRIFCLTEWHKQHFLKGFPMCEGLVDVFSYGLDQGRFPKGIVKKSHSFLYSSFPNRGLLPLLQMWPRIIERWPDATLEVFCDLDHEWTNRVAGDVVAAIRDLLAKGLTGVSVKGWVSKAELARAWMSTDIWLYPCTFAETFCLTALEAAYSGCLIVCSDLAALQNTVGDRGIVIEGNPMTKEWQDKALQELFSVGERKQDLIQRGWRWASGLSWKGQATKFLDLYCKEAPTMAGMYNWTHDLPKGTRPIFEKMLLRHTGSGIRLLEIGTFVGTSLIEMLKILPEATGVAIDRWTDYDEDGITCLGTQEQTGIEQVFHENMRKAGMSSRVIALKGDSVDRLLDLIVEKALFDIIYVDGSHKCIDCYTDMALSWRLLKSGGTMIVDDYMYRHDRVASGLVLEYPMKGVDHFLSKYEGAYRVLDKGYRICLEKL</sequence>
<dbReference type="Gene3D" id="1.25.40.10">
    <property type="entry name" value="Tetratricopeptide repeat domain"/>
    <property type="match status" value="1"/>
</dbReference>
<proteinExistence type="predicted"/>
<evidence type="ECO:0000313" key="2">
    <source>
        <dbReference type="EMBL" id="QHT15857.1"/>
    </source>
</evidence>
<dbReference type="SUPFAM" id="SSF53335">
    <property type="entry name" value="S-adenosyl-L-methionine-dependent methyltransferases"/>
    <property type="match status" value="1"/>
</dbReference>
<dbReference type="InterPro" id="IPR011990">
    <property type="entry name" value="TPR-like_helical_dom_sf"/>
</dbReference>
<dbReference type="Gene3D" id="3.40.50.150">
    <property type="entry name" value="Vaccinia Virus protein VP39"/>
    <property type="match status" value="1"/>
</dbReference>
<reference evidence="2" key="1">
    <citation type="journal article" date="2020" name="Nature">
        <title>Giant virus diversity and host interactions through global metagenomics.</title>
        <authorList>
            <person name="Schulz F."/>
            <person name="Roux S."/>
            <person name="Paez-Espino D."/>
            <person name="Jungbluth S."/>
            <person name="Walsh D.A."/>
            <person name="Denef V.J."/>
            <person name="McMahon K.D."/>
            <person name="Konstantinidis K.T."/>
            <person name="Eloe-Fadrosh E.A."/>
            <person name="Kyrpides N.C."/>
            <person name="Woyke T."/>
        </authorList>
    </citation>
    <scope>NUCLEOTIDE SEQUENCE</scope>
    <source>
        <strain evidence="2">GVMAG-M-3300023174-176</strain>
    </source>
</reference>
<dbReference type="Pfam" id="PF13692">
    <property type="entry name" value="Glyco_trans_1_4"/>
    <property type="match status" value="1"/>
</dbReference>
<dbReference type="CDD" id="cd03801">
    <property type="entry name" value="GT4_PimA-like"/>
    <property type="match status" value="1"/>
</dbReference>
<dbReference type="SUPFAM" id="SSF53756">
    <property type="entry name" value="UDP-Glycosyltransferase/glycogen phosphorylase"/>
    <property type="match status" value="1"/>
</dbReference>
<organism evidence="2">
    <name type="scientific">viral metagenome</name>
    <dbReference type="NCBI Taxonomy" id="1070528"/>
    <lineage>
        <taxon>unclassified sequences</taxon>
        <taxon>metagenomes</taxon>
        <taxon>organismal metagenomes</taxon>
    </lineage>
</organism>
<accession>A0A6C0DH50</accession>
<dbReference type="Gene3D" id="3.40.50.2000">
    <property type="entry name" value="Glycogen Phosphorylase B"/>
    <property type="match status" value="1"/>
</dbReference>
<name>A0A6C0DH50_9ZZZZ</name>
<protein>
    <recommendedName>
        <fullName evidence="3">Glycosyltransferase</fullName>
    </recommendedName>
</protein>
<dbReference type="SUPFAM" id="SSF48452">
    <property type="entry name" value="TPR-like"/>
    <property type="match status" value="1"/>
</dbReference>
<dbReference type="InterPro" id="IPR029063">
    <property type="entry name" value="SAM-dependent_MTases_sf"/>
</dbReference>
<dbReference type="PANTHER" id="PTHR46401:SF2">
    <property type="entry name" value="GLYCOSYLTRANSFERASE WBBK-RELATED"/>
    <property type="match status" value="1"/>
</dbReference>